<dbReference type="InterPro" id="IPR010613">
    <property type="entry name" value="PES"/>
</dbReference>
<sequence length="605" mass="69487">MGRIKKRGTSGNAKNFITRTRAIRKLQVSLADFRRLCIFKGIYPREPRNKKKANKGSTAPVTFYYSKDIQYLMHEPILQKFREHKTFSKKLTKALGKGEVGDAKRLEENRPRYKLDRVIKERYPSFLDALRDLDDGLNMLFLFSNMRATNSVNAKVISQASKLTNQWMAYVARERSLKKVFVSIKGVYYSATVKGQEIIWLVPFKFPQNIPSDIDFRIMLTFLEFYTTLLHFVLYRLYSEAGLVYPPRIDESRLKGIGGLSAYVLETRGEGNRLLPEVEINEEVEEEGPKLSKEEISKAIDADEKEEDVDGGDEADDAEEEEKKESKLDEFTDENKIKGDVLAQPSEFDNPTGSLFSKFSFYIGREVPIDVLEFVILAGGGKVISEAALDELALNGESEPKIDLSSVTHQIVDRPKVSSKVQGRTYVQPQWVFDCINRGSLLSVSDYAPGETLPPHLSPWGDSGTYNPSEPARLGKEEEEEEEQEEEEEVEEEEKEGEESPEEEVENDDDLKAQKELEMEAAGVKYSDVSKKDEKQQRKKRKAPEVDEEKELKMIMMTRKQRSLYKKMQYGLKKEETRTEELQKKKRKLEKTKAKVAKLDEKKKQ</sequence>
<accession>A0A448YKC9</accession>
<evidence type="ECO:0000256" key="6">
    <source>
        <dbReference type="SAM" id="MobiDB-lite"/>
    </source>
</evidence>
<feature type="region of interest" description="Disordered" evidence="6">
    <location>
        <begin position="276"/>
        <end position="331"/>
    </location>
</feature>
<keyword evidence="1 5" id="KW-0690">Ribosome biogenesis</keyword>
<dbReference type="Pfam" id="PF16589">
    <property type="entry name" value="BRCT_2"/>
    <property type="match status" value="1"/>
</dbReference>
<evidence type="ECO:0000256" key="1">
    <source>
        <dbReference type="ARBA" id="ARBA00022517"/>
    </source>
</evidence>
<evidence type="ECO:0000259" key="7">
    <source>
        <dbReference type="PROSITE" id="PS50172"/>
    </source>
</evidence>
<dbReference type="GO" id="GO:0000463">
    <property type="term" value="P:maturation of LSU-rRNA from tricistronic rRNA transcript (SSU-rRNA, 5.8S rRNA, LSU-rRNA)"/>
    <property type="evidence" value="ECO:0007669"/>
    <property type="project" value="UniProtKB-UniRule"/>
</dbReference>
<dbReference type="EMBL" id="CAACVR010000012">
    <property type="protein sequence ID" value="VEU21328.1"/>
    <property type="molecule type" value="Genomic_DNA"/>
</dbReference>
<dbReference type="SUPFAM" id="SSF52113">
    <property type="entry name" value="BRCT domain"/>
    <property type="match status" value="1"/>
</dbReference>
<comment type="function">
    <text evidence="5">Component of the NOP7 complex, which is required for maturation of the 25S and 5.8S ribosomal RNAs and formation of the 60S ribosome.</text>
</comment>
<dbReference type="InParanoid" id="A0A448YKC9"/>
<dbReference type="GO" id="GO:0070545">
    <property type="term" value="C:PeBoW complex"/>
    <property type="evidence" value="ECO:0007669"/>
    <property type="project" value="TreeGrafter"/>
</dbReference>
<feature type="region of interest" description="Disordered" evidence="6">
    <location>
        <begin position="453"/>
        <end position="550"/>
    </location>
</feature>
<comment type="subunit">
    <text evidence="5">Component of the NOP7 complex, composed of ERB1, NOP7 and YTM1. Within the NOP7 complex ERB1 appears to interact directly with NOP7 and YTM1. The NOP7 complex also associates with the 66S pre-ribosome.</text>
</comment>
<keyword evidence="9" id="KW-1185">Reference proteome</keyword>
<dbReference type="FunFam" id="3.40.50.10190:FF:000067">
    <property type="entry name" value="Pescadillo homolog"/>
    <property type="match status" value="1"/>
</dbReference>
<dbReference type="InterPro" id="IPR036420">
    <property type="entry name" value="BRCT_dom_sf"/>
</dbReference>
<feature type="compositionally biased region" description="Acidic residues" evidence="6">
    <location>
        <begin position="477"/>
        <end position="509"/>
    </location>
</feature>
<feature type="domain" description="BRCT" evidence="7">
    <location>
        <begin position="351"/>
        <end position="449"/>
    </location>
</feature>
<dbReference type="HAMAP" id="MF_03028">
    <property type="entry name" value="Pescadillo"/>
    <property type="match status" value="1"/>
</dbReference>
<dbReference type="FunCoup" id="A0A448YKC9">
    <property type="interactions" value="1377"/>
</dbReference>
<dbReference type="GO" id="GO:0030687">
    <property type="term" value="C:preribosome, large subunit precursor"/>
    <property type="evidence" value="ECO:0007669"/>
    <property type="project" value="UniProtKB-UniRule"/>
</dbReference>
<dbReference type="PROSITE" id="PS50172">
    <property type="entry name" value="BRCT"/>
    <property type="match status" value="1"/>
</dbReference>
<name>A0A448YKC9_BRENA</name>
<feature type="compositionally biased region" description="Basic and acidic residues" evidence="6">
    <location>
        <begin position="572"/>
        <end position="583"/>
    </location>
</feature>
<evidence type="ECO:0000256" key="5">
    <source>
        <dbReference type="HAMAP-Rule" id="MF_03028"/>
    </source>
</evidence>
<comment type="subcellular location">
    <subcellularLocation>
        <location evidence="5">Nucleus</location>
        <location evidence="5">Nucleolus</location>
    </subcellularLocation>
    <subcellularLocation>
        <location evidence="5">Nucleus</location>
        <location evidence="5">Nucleoplasm</location>
    </subcellularLocation>
</comment>
<feature type="compositionally biased region" description="Acidic residues" evidence="6">
    <location>
        <begin position="303"/>
        <end position="320"/>
    </location>
</feature>
<dbReference type="InterPro" id="IPR001357">
    <property type="entry name" value="BRCT_dom"/>
</dbReference>
<dbReference type="CDD" id="cd17709">
    <property type="entry name" value="BRCT_pescadillo_like"/>
    <property type="match status" value="1"/>
</dbReference>
<organism evidence="8 9">
    <name type="scientific">Brettanomyces naardenensis</name>
    <name type="common">Yeast</name>
    <dbReference type="NCBI Taxonomy" id="13370"/>
    <lineage>
        <taxon>Eukaryota</taxon>
        <taxon>Fungi</taxon>
        <taxon>Dikarya</taxon>
        <taxon>Ascomycota</taxon>
        <taxon>Saccharomycotina</taxon>
        <taxon>Pichiomycetes</taxon>
        <taxon>Pichiales</taxon>
        <taxon>Pichiaceae</taxon>
        <taxon>Brettanomyces</taxon>
    </lineage>
</organism>
<proteinExistence type="inferred from homology"/>
<gene>
    <name evidence="5" type="primary">NOP7</name>
    <name evidence="8" type="ORF">BRENAR_LOCUS2063</name>
</gene>
<feature type="compositionally biased region" description="Basic and acidic residues" evidence="6">
    <location>
        <begin position="321"/>
        <end position="331"/>
    </location>
</feature>
<protein>
    <recommendedName>
        <fullName evidence="5">Pescadillo homolog</fullName>
    </recommendedName>
    <alternativeName>
        <fullName evidence="5">Nucleolar protein 7 homolog</fullName>
    </alternativeName>
</protein>
<dbReference type="STRING" id="13370.A0A448YKC9"/>
<evidence type="ECO:0000256" key="3">
    <source>
        <dbReference type="ARBA" id="ARBA00023054"/>
    </source>
</evidence>
<feature type="region of interest" description="Disordered" evidence="6">
    <location>
        <begin position="572"/>
        <end position="605"/>
    </location>
</feature>
<evidence type="ECO:0000256" key="4">
    <source>
        <dbReference type="ARBA" id="ARBA00023242"/>
    </source>
</evidence>
<reference evidence="8 9" key="1">
    <citation type="submission" date="2018-12" db="EMBL/GenBank/DDBJ databases">
        <authorList>
            <person name="Tiukova I."/>
            <person name="Dainat J."/>
        </authorList>
    </citation>
    <scope>NUCLEOTIDE SEQUENCE [LARGE SCALE GENOMIC DNA]</scope>
</reference>
<evidence type="ECO:0000313" key="8">
    <source>
        <dbReference type="EMBL" id="VEU21328.1"/>
    </source>
</evidence>
<feature type="compositionally biased region" description="Basic and acidic residues" evidence="6">
    <location>
        <begin position="287"/>
        <end position="302"/>
    </location>
</feature>
<keyword evidence="2 5" id="KW-0698">rRNA processing</keyword>
<dbReference type="OrthoDB" id="10264910at2759"/>
<dbReference type="Gene3D" id="3.40.50.10190">
    <property type="entry name" value="BRCT domain"/>
    <property type="match status" value="1"/>
</dbReference>
<dbReference type="GO" id="GO:0005654">
    <property type="term" value="C:nucleoplasm"/>
    <property type="evidence" value="ECO:0007669"/>
    <property type="project" value="UniProtKB-SubCell"/>
</dbReference>
<feature type="compositionally biased region" description="Basic and acidic residues" evidence="6">
    <location>
        <begin position="591"/>
        <end position="605"/>
    </location>
</feature>
<dbReference type="GO" id="GO:0043021">
    <property type="term" value="F:ribonucleoprotein complex binding"/>
    <property type="evidence" value="ECO:0007669"/>
    <property type="project" value="UniProtKB-UniRule"/>
</dbReference>
<dbReference type="PANTHER" id="PTHR12221">
    <property type="entry name" value="PESCADILLO - RELATED"/>
    <property type="match status" value="1"/>
</dbReference>
<evidence type="ECO:0000256" key="2">
    <source>
        <dbReference type="ARBA" id="ARBA00022552"/>
    </source>
</evidence>
<dbReference type="SMART" id="SM00292">
    <property type="entry name" value="BRCT"/>
    <property type="match status" value="1"/>
</dbReference>
<dbReference type="Proteomes" id="UP000290900">
    <property type="component" value="Unassembled WGS sequence"/>
</dbReference>
<dbReference type="Pfam" id="PF06732">
    <property type="entry name" value="Pescadillo_N"/>
    <property type="match status" value="1"/>
</dbReference>
<evidence type="ECO:0000313" key="9">
    <source>
        <dbReference type="Proteomes" id="UP000290900"/>
    </source>
</evidence>
<dbReference type="PANTHER" id="PTHR12221:SF6">
    <property type="entry name" value="PESCADILLO HOMOLOG"/>
    <property type="match status" value="1"/>
</dbReference>
<keyword evidence="4 5" id="KW-0539">Nucleus</keyword>
<dbReference type="GO" id="GO:0003723">
    <property type="term" value="F:RNA binding"/>
    <property type="evidence" value="ECO:0007669"/>
    <property type="project" value="TreeGrafter"/>
</dbReference>
<dbReference type="AlphaFoldDB" id="A0A448YKC9"/>
<keyword evidence="3" id="KW-0175">Coiled coil</keyword>
<dbReference type="GO" id="GO:0000466">
    <property type="term" value="P:maturation of 5.8S rRNA from tricistronic rRNA transcript (SSU-rRNA, 5.8S rRNA, LSU-rRNA)"/>
    <property type="evidence" value="ECO:0007669"/>
    <property type="project" value="UniProtKB-UniRule"/>
</dbReference>
<comment type="similarity">
    <text evidence="5">Belongs to the pescadillo family.</text>
</comment>